<evidence type="ECO:0000256" key="2">
    <source>
        <dbReference type="PROSITE-ProRule" id="PRU00169"/>
    </source>
</evidence>
<evidence type="ECO:0000259" key="5">
    <source>
        <dbReference type="PROSITE" id="PS50110"/>
    </source>
</evidence>
<organism evidence="6 7">
    <name type="scientific">Candidatus Chloroploca mongolica</name>
    <dbReference type="NCBI Taxonomy" id="2528176"/>
    <lineage>
        <taxon>Bacteria</taxon>
        <taxon>Bacillati</taxon>
        <taxon>Chloroflexota</taxon>
        <taxon>Chloroflexia</taxon>
        <taxon>Chloroflexales</taxon>
        <taxon>Chloroflexineae</taxon>
        <taxon>Oscillochloridaceae</taxon>
        <taxon>Candidatus Chloroploca</taxon>
    </lineage>
</organism>
<dbReference type="InterPro" id="IPR010982">
    <property type="entry name" value="Lambda_DNA-bd_dom_sf"/>
</dbReference>
<protein>
    <submittedName>
        <fullName evidence="6">Response regulator</fullName>
    </submittedName>
</protein>
<dbReference type="CDD" id="cd00156">
    <property type="entry name" value="REC"/>
    <property type="match status" value="1"/>
</dbReference>
<keyword evidence="4" id="KW-0472">Membrane</keyword>
<dbReference type="Pfam" id="PF00072">
    <property type="entry name" value="Response_reg"/>
    <property type="match status" value="1"/>
</dbReference>
<dbReference type="Gene3D" id="3.40.50.2300">
    <property type="match status" value="1"/>
</dbReference>
<dbReference type="InterPro" id="IPR039420">
    <property type="entry name" value="WalR-like"/>
</dbReference>
<dbReference type="PANTHER" id="PTHR48111:SF50">
    <property type="entry name" value="KDP OPERON TRANSCRIPTIONAL REGULATORY PROTEIN KDPE"/>
    <property type="match status" value="1"/>
</dbReference>
<reference evidence="6 7" key="1">
    <citation type="submission" date="2021-03" db="EMBL/GenBank/DDBJ databases">
        <authorList>
            <person name="Grouzdev D.S."/>
        </authorList>
    </citation>
    <scope>NUCLEOTIDE SEQUENCE [LARGE SCALE GENOMIC DNA]</scope>
    <source>
        <strain evidence="6 7">M50-1</strain>
    </source>
</reference>
<dbReference type="EMBL" id="SIJK02000007">
    <property type="protein sequence ID" value="MBP1465192.1"/>
    <property type="molecule type" value="Genomic_DNA"/>
</dbReference>
<dbReference type="PROSITE" id="PS50110">
    <property type="entry name" value="RESPONSE_REGULATORY"/>
    <property type="match status" value="1"/>
</dbReference>
<dbReference type="InterPro" id="IPR011006">
    <property type="entry name" value="CheY-like_superfamily"/>
</dbReference>
<dbReference type="InterPro" id="IPR001789">
    <property type="entry name" value="Sig_transdc_resp-reg_receiver"/>
</dbReference>
<evidence type="ECO:0000256" key="4">
    <source>
        <dbReference type="SAM" id="Phobius"/>
    </source>
</evidence>
<dbReference type="SMART" id="SM00448">
    <property type="entry name" value="REC"/>
    <property type="match status" value="1"/>
</dbReference>
<keyword evidence="4" id="KW-0812">Transmembrane</keyword>
<keyword evidence="4" id="KW-1133">Transmembrane helix</keyword>
<name>A0ABS4D6Y4_9CHLR</name>
<evidence type="ECO:0000313" key="7">
    <source>
        <dbReference type="Proteomes" id="UP001193081"/>
    </source>
</evidence>
<evidence type="ECO:0000256" key="3">
    <source>
        <dbReference type="SAM" id="MobiDB-lite"/>
    </source>
</evidence>
<feature type="region of interest" description="Disordered" evidence="3">
    <location>
        <begin position="172"/>
        <end position="220"/>
    </location>
</feature>
<dbReference type="Pfam" id="PF13413">
    <property type="entry name" value="HTH_25"/>
    <property type="match status" value="1"/>
</dbReference>
<feature type="domain" description="Response regulatory" evidence="5">
    <location>
        <begin position="3"/>
        <end position="114"/>
    </location>
</feature>
<feature type="transmembrane region" description="Helical" evidence="4">
    <location>
        <begin position="356"/>
        <end position="375"/>
    </location>
</feature>
<sequence length="402" mass="43590">MPSILIIDDDVTLLTRLSIQLELADFEVINSSDLVYGEQLFHKHKPDLVMIEVRSGNEAGWDVLERLAGRTQVVVLSAASREEDVVRAFTLGAVDYVSKPYRSAELVARLRARVAAVPKKTRSVGMATPGTVEPAQALAPGATGNMSSGASAAARSVVTPPPPVVEPVSVALPKPEPSMTSPAASVAPTPAQPAGATGSVRPTAVATPPVAPGPQRTPPDEDRVFMTEAEEMAMLRMPPAASGGSKTILAPDLDEHAGIGARLRHERQRRHLTLVQIENELKIRMSYLQAIEDEKFTLLPRGPAALQMFRSYLSYLGLETPEIMDEFRRLHYVEISEPPPALGGIAMPRMISRRSIVILAILLALVVGLTLIFVFDPGFFTRLPEFFVYLWQELVALWPGGT</sequence>
<keyword evidence="1" id="KW-0238">DNA-binding</keyword>
<feature type="compositionally biased region" description="Low complexity" evidence="3">
    <location>
        <begin position="172"/>
        <end position="208"/>
    </location>
</feature>
<dbReference type="Gene3D" id="1.10.260.40">
    <property type="entry name" value="lambda repressor-like DNA-binding domains"/>
    <property type="match status" value="1"/>
</dbReference>
<comment type="caution">
    <text evidence="2">Lacks conserved residue(s) required for the propagation of feature annotation.</text>
</comment>
<gene>
    <name evidence="6" type="ORF">EYB53_005685</name>
</gene>
<dbReference type="SUPFAM" id="SSF52172">
    <property type="entry name" value="CheY-like"/>
    <property type="match status" value="1"/>
</dbReference>
<dbReference type="PANTHER" id="PTHR48111">
    <property type="entry name" value="REGULATOR OF RPOS"/>
    <property type="match status" value="1"/>
</dbReference>
<dbReference type="RefSeq" id="WP_167857277.1">
    <property type="nucleotide sequence ID" value="NZ_SIJK02000007.1"/>
</dbReference>
<keyword evidence="7" id="KW-1185">Reference proteome</keyword>
<dbReference type="Proteomes" id="UP001193081">
    <property type="component" value="Unassembled WGS sequence"/>
</dbReference>
<evidence type="ECO:0000256" key="1">
    <source>
        <dbReference type="ARBA" id="ARBA00023125"/>
    </source>
</evidence>
<comment type="caution">
    <text evidence="6">The sequence shown here is derived from an EMBL/GenBank/DDBJ whole genome shotgun (WGS) entry which is preliminary data.</text>
</comment>
<proteinExistence type="predicted"/>
<accession>A0ABS4D6Y4</accession>
<evidence type="ECO:0000313" key="6">
    <source>
        <dbReference type="EMBL" id="MBP1465192.1"/>
    </source>
</evidence>